<reference evidence="3" key="1">
    <citation type="submission" date="2013-12" db="EMBL/GenBank/DDBJ databases">
        <authorList>
            <person name="Omoto C.K."/>
            <person name="Sibley D."/>
            <person name="Venepally P."/>
            <person name="Hadjithomas M."/>
            <person name="Karamycheva S."/>
            <person name="Brunk B."/>
            <person name="Roos D."/>
            <person name="Caler E."/>
            <person name="Lorenzi H."/>
        </authorList>
    </citation>
    <scope>NUCLEOTIDE SEQUENCE</scope>
</reference>
<comment type="caution">
    <text evidence="3">The sequence shown here is derived from an EMBL/GenBank/DDBJ whole genome shotgun (WGS) entry which is preliminary data.</text>
</comment>
<keyword evidence="4" id="KW-1185">Reference proteome</keyword>
<accession>A0A023B4C7</accession>
<dbReference type="eggNOG" id="KOG4197">
    <property type="taxonomic scope" value="Eukaryota"/>
</dbReference>
<dbReference type="NCBIfam" id="TIGR00756">
    <property type="entry name" value="PPR"/>
    <property type="match status" value="3"/>
</dbReference>
<organism evidence="3 4">
    <name type="scientific">Gregarina niphandrodes</name>
    <name type="common">Septate eugregarine</name>
    <dbReference type="NCBI Taxonomy" id="110365"/>
    <lineage>
        <taxon>Eukaryota</taxon>
        <taxon>Sar</taxon>
        <taxon>Alveolata</taxon>
        <taxon>Apicomplexa</taxon>
        <taxon>Conoidasida</taxon>
        <taxon>Gregarinasina</taxon>
        <taxon>Eugregarinorida</taxon>
        <taxon>Gregarinidae</taxon>
        <taxon>Gregarina</taxon>
    </lineage>
</organism>
<dbReference type="InterPro" id="IPR002885">
    <property type="entry name" value="PPR_rpt"/>
</dbReference>
<evidence type="ECO:0000256" key="2">
    <source>
        <dbReference type="SAM" id="MobiDB-lite"/>
    </source>
</evidence>
<dbReference type="RefSeq" id="XP_011131322.1">
    <property type="nucleotide sequence ID" value="XM_011133020.1"/>
</dbReference>
<gene>
    <name evidence="3" type="ORF">GNI_105400</name>
</gene>
<dbReference type="Proteomes" id="UP000019763">
    <property type="component" value="Unassembled WGS sequence"/>
</dbReference>
<feature type="compositionally biased region" description="Basic and acidic residues" evidence="2">
    <location>
        <begin position="214"/>
        <end position="236"/>
    </location>
</feature>
<dbReference type="PROSITE" id="PS51375">
    <property type="entry name" value="PPR"/>
    <property type="match status" value="3"/>
</dbReference>
<feature type="compositionally biased region" description="Basic and acidic residues" evidence="2">
    <location>
        <begin position="534"/>
        <end position="547"/>
    </location>
</feature>
<dbReference type="OrthoDB" id="42736at2759"/>
<proteinExistence type="predicted"/>
<evidence type="ECO:0000313" key="3">
    <source>
        <dbReference type="EMBL" id="EZG56149.1"/>
    </source>
</evidence>
<dbReference type="GO" id="GO:0003729">
    <property type="term" value="F:mRNA binding"/>
    <property type="evidence" value="ECO:0007669"/>
    <property type="project" value="TreeGrafter"/>
</dbReference>
<feature type="compositionally biased region" description="Polar residues" evidence="2">
    <location>
        <begin position="1219"/>
        <end position="1231"/>
    </location>
</feature>
<feature type="region of interest" description="Disordered" evidence="2">
    <location>
        <begin position="214"/>
        <end position="271"/>
    </location>
</feature>
<name>A0A023B4C7_GRENI</name>
<feature type="repeat" description="PPR" evidence="1">
    <location>
        <begin position="1467"/>
        <end position="1501"/>
    </location>
</feature>
<dbReference type="VEuPathDB" id="CryptoDB:GNI_105400"/>
<sequence length="1773" mass="194477">MGGRSLDNDEIAALLDLSYLSDESKYDITSSECKEYIRLKHLLGVLPSLHNMQQVNDVCVQIGELGECENIQNFHTLTPLIDECKWSCMCVAMIGGITQKNHIERFNLIARITRVMRKITFDPVMVDSVVKNAITQICQIGRSTLVTGILGDMFKCNKWHGAYSVSRRILQHLFEVWVLALTQQEQWDHILAYIAATRAGQQIFKYPENRYPENRYPENRYPENRYPENRYPECEKNTAPPRSGEADTPSTCSPSSASPSPFASAKSPGRNGTLPAWMTAEFLRARSMQSDSTRGLRIPWVSVLSYCHHLLDVGDTEKLLMVLPLLLGKSCSDEACVDRVWHRDLFEEQSLDCEEPDCVCHDCKRIDNGLEPIVRPEHVIIRLDMMRSAGKVDTFSECPAGYGLDALLIRFVAQGTHESGAFVDDWLQGLESPSINSQDMLRVIRQVIQHAACQCRAYQLLEICCRIGENCFVCDHGKFAKLIAEEAAASSHSSRSTDDCKTDLRLDPGLDGSGVGADTSKGGAESSRGGVDWSRNDADWSRNDADSSRGGADSSRGGADSSRCEPEIGDAHGCRLSPLHEEADARTFSSQPTVESLTPRGYGGPFHSPRSIASVPARVASGCAAAGNLHPDLEAGRTAEGKPGFLGAGGTASHSVVSLANYNMASLADELVHARDGLVRGERVSLRAGAELRERSSCMSMLSSTLSSTLSPRTLGKSALVATCSSPVLGRLCVPPVEALINRVSTQMELFREATSVVISVTEYYLFCVLETYEQLCGVPSRLPGITPVDVMIAPKALNLSDNLCEALMLSFYLLRPTPVAFHAETQNLLNRFAVYGKADLAEESARHVYPTLLPVTVAEYFPGPIITYGYANARYVSDDLLRWRSLMFELLVCMCKGTYSRTTLIAPHLSDSLCESFIRVYVSQNNPRAVHLSERFVRRAPRKLTPHLLRAVEADNFYFIRQIWHKSDLSQDLSAQATILQYLEHVGARDVLATFVKTYPVSLRAVNSVSSSLSSFYNDTSLHDACAHGSNHSTVDSNRCSCSRHGTEYHLGTQPERSLQGGAPQGGSRQGGPPQGGSRQGGPPEGGSRQGGPPQGGSRQGGPPQGGSRQGGPPQGGAPEGGSRPGDCLGEREESRQGSNQRGDNMNHDDSRSFDSGFPRSFGSLAGCADLPSDRLPGGRRVEALGGPASGGPATGASEQGGRGLQDRELQGDGLAPQSGSQGGPQSVPQSGAELGSEMHEGQGEWLPPWSMAEALLEKAQYEALLVAYCRPVLPESSADAAEVGARAYEAVVDAALGVREYVRAFRYFGEMTARFAPDAQTCAQLLRHVHLLQPRLGEAATTASREQLLALARECDPQMRDCHLFSAVVDALSRVKETERLARVVDEYRQSHPKPTLLATATLMKAYGRCGNREEALRVWVSIEHLNHRDEYIQSCGIDALVSLGELDEALAIWKNCMRTGVKLAEPAQSVLIRGCVTRGRISEALKIYETMIKKRQFPCDITCNYLMHGCTSRRRLEDALACFSDMAKFSAPDTVSYSTIIKGLCDKEKNSLALEMFYQMESKGLKPDIITYNTLMEGFSKAGDRAMVEKLYAQIIENGLQPSCYTLTILIKFYGRIKLLNKVFECLDTMPATHGFECDQFVYTSIIAACTWNRRLDLALNVLVTMKAKFNISPRTYATVIAGCIRVSAWDTLCEVLCLCLQDECTLNKRLIAKIENLILKGGINIKEVTPVVTLMTPVVTLMTRLMLCYVATLSQIKLFLTLLGTREKR</sequence>
<dbReference type="GeneID" id="22913742"/>
<feature type="compositionally biased region" description="Basic and acidic residues" evidence="2">
    <location>
        <begin position="495"/>
        <end position="508"/>
    </location>
</feature>
<feature type="region of interest" description="Disordered" evidence="2">
    <location>
        <begin position="1053"/>
        <end position="1245"/>
    </location>
</feature>
<feature type="region of interest" description="Disordered" evidence="2">
    <location>
        <begin position="493"/>
        <end position="566"/>
    </location>
</feature>
<evidence type="ECO:0000313" key="4">
    <source>
        <dbReference type="Proteomes" id="UP000019763"/>
    </source>
</evidence>
<feature type="repeat" description="PPR" evidence="1">
    <location>
        <begin position="1536"/>
        <end position="1570"/>
    </location>
</feature>
<dbReference type="PANTHER" id="PTHR47938">
    <property type="entry name" value="RESPIRATORY COMPLEX I CHAPERONE (CIA84), PUTATIVE (AFU_ORTHOLOGUE AFUA_2G06020)-RELATED"/>
    <property type="match status" value="1"/>
</dbReference>
<feature type="compositionally biased region" description="Gly residues" evidence="2">
    <location>
        <begin position="1064"/>
        <end position="1125"/>
    </location>
</feature>
<dbReference type="Gene3D" id="1.25.40.10">
    <property type="entry name" value="Tetratricopeptide repeat domain"/>
    <property type="match status" value="3"/>
</dbReference>
<feature type="repeat" description="PPR" evidence="1">
    <location>
        <begin position="1571"/>
        <end position="1605"/>
    </location>
</feature>
<dbReference type="InterPro" id="IPR011990">
    <property type="entry name" value="TPR-like_helical_dom_sf"/>
</dbReference>
<dbReference type="EMBL" id="AFNH02000787">
    <property type="protein sequence ID" value="EZG56149.1"/>
    <property type="molecule type" value="Genomic_DNA"/>
</dbReference>
<feature type="compositionally biased region" description="Gly residues" evidence="2">
    <location>
        <begin position="1189"/>
        <end position="1205"/>
    </location>
</feature>
<feature type="compositionally biased region" description="Low complexity" evidence="2">
    <location>
        <begin position="548"/>
        <end position="561"/>
    </location>
</feature>
<dbReference type="Pfam" id="PF13041">
    <property type="entry name" value="PPR_2"/>
    <property type="match status" value="1"/>
</dbReference>
<dbReference type="SUPFAM" id="SSF48452">
    <property type="entry name" value="TPR-like"/>
    <property type="match status" value="1"/>
</dbReference>
<evidence type="ECO:0000256" key="1">
    <source>
        <dbReference type="PROSITE-ProRule" id="PRU00708"/>
    </source>
</evidence>
<feature type="compositionally biased region" description="Low complexity" evidence="2">
    <location>
        <begin position="249"/>
        <end position="268"/>
    </location>
</feature>
<dbReference type="PANTHER" id="PTHR47938:SF35">
    <property type="entry name" value="PENTATRICOPEPTIDE REPEAT-CONTAINING PROTEIN 4, MITOCHONDRIAL-RELATED"/>
    <property type="match status" value="1"/>
</dbReference>
<protein>
    <submittedName>
        <fullName evidence="3">PPR repeat protein</fullName>
    </submittedName>
</protein>
<dbReference type="Pfam" id="PF01535">
    <property type="entry name" value="PPR"/>
    <property type="match status" value="3"/>
</dbReference>